<sequence length="255" mass="29536">MHYNIIPPPNELKDIVSYFWVCTLDLSKQANQTYWVVANSLTEITFAFQDNKKHSELLFTAVQGQTNEPNHFSVKGYYHLFGVSLNSFALPLLFNLPASELNKEFISLNTLLGKEGDMLTEKIALASNTRERINILSNYFIKLLKNKRNDDKIITEAIKLIKKCGGNKKINELSSQFCLSEKQFKRRFKEFSGFTPKLYNRIVRFESVIKSNTNWSTLTEAAHLNGYFDQAHLNHDFKTFTGFSPKDFYKLSEQF</sequence>
<dbReference type="SMART" id="SM00342">
    <property type="entry name" value="HTH_ARAC"/>
    <property type="match status" value="1"/>
</dbReference>
<dbReference type="Pfam" id="PF20240">
    <property type="entry name" value="DUF6597"/>
    <property type="match status" value="1"/>
</dbReference>
<reference evidence="6" key="1">
    <citation type="journal article" date="2019" name="Int. J. Syst. Evol. Microbiol.">
        <title>The Global Catalogue of Microorganisms (GCM) 10K type strain sequencing project: providing services to taxonomists for standard genome sequencing and annotation.</title>
        <authorList>
            <consortium name="The Broad Institute Genomics Platform"/>
            <consortium name="The Broad Institute Genome Sequencing Center for Infectious Disease"/>
            <person name="Wu L."/>
            <person name="Ma J."/>
        </authorList>
    </citation>
    <scope>NUCLEOTIDE SEQUENCE [LARGE SCALE GENOMIC DNA]</scope>
    <source>
        <strain evidence="6">JCM 15976</strain>
    </source>
</reference>
<dbReference type="PANTHER" id="PTHR46796">
    <property type="entry name" value="HTH-TYPE TRANSCRIPTIONAL ACTIVATOR RHAS-RELATED"/>
    <property type="match status" value="1"/>
</dbReference>
<name>A0ABP3V8J0_9FLAO</name>
<keyword evidence="1" id="KW-0805">Transcription regulation</keyword>
<evidence type="ECO:0000313" key="6">
    <source>
        <dbReference type="Proteomes" id="UP001500736"/>
    </source>
</evidence>
<evidence type="ECO:0000313" key="5">
    <source>
        <dbReference type="EMBL" id="GAA0749818.1"/>
    </source>
</evidence>
<evidence type="ECO:0000256" key="3">
    <source>
        <dbReference type="ARBA" id="ARBA00023163"/>
    </source>
</evidence>
<keyword evidence="6" id="KW-1185">Reference proteome</keyword>
<protein>
    <recommendedName>
        <fullName evidence="4">HTH araC/xylS-type domain-containing protein</fullName>
    </recommendedName>
</protein>
<dbReference type="InterPro" id="IPR018060">
    <property type="entry name" value="HTH_AraC"/>
</dbReference>
<evidence type="ECO:0000256" key="1">
    <source>
        <dbReference type="ARBA" id="ARBA00023015"/>
    </source>
</evidence>
<accession>A0ABP3V8J0</accession>
<dbReference type="InterPro" id="IPR046532">
    <property type="entry name" value="DUF6597"/>
</dbReference>
<keyword evidence="3" id="KW-0804">Transcription</keyword>
<dbReference type="EMBL" id="BAAAGF010000005">
    <property type="protein sequence ID" value="GAA0749818.1"/>
    <property type="molecule type" value="Genomic_DNA"/>
</dbReference>
<feature type="domain" description="HTH araC/xylS-type" evidence="4">
    <location>
        <begin position="151"/>
        <end position="251"/>
    </location>
</feature>
<dbReference type="Proteomes" id="UP001500736">
    <property type="component" value="Unassembled WGS sequence"/>
</dbReference>
<proteinExistence type="predicted"/>
<dbReference type="PANTHER" id="PTHR46796:SF13">
    <property type="entry name" value="HTH-TYPE TRANSCRIPTIONAL ACTIVATOR RHAS"/>
    <property type="match status" value="1"/>
</dbReference>
<gene>
    <name evidence="5" type="ORF">GCM10009431_29860</name>
</gene>
<comment type="caution">
    <text evidence="5">The sequence shown here is derived from an EMBL/GenBank/DDBJ whole genome shotgun (WGS) entry which is preliminary data.</text>
</comment>
<keyword evidence="2" id="KW-0238">DNA-binding</keyword>
<dbReference type="PROSITE" id="PS01124">
    <property type="entry name" value="HTH_ARAC_FAMILY_2"/>
    <property type="match status" value="1"/>
</dbReference>
<evidence type="ECO:0000256" key="2">
    <source>
        <dbReference type="ARBA" id="ARBA00023125"/>
    </source>
</evidence>
<dbReference type="InterPro" id="IPR050204">
    <property type="entry name" value="AraC_XylS_family_regulators"/>
</dbReference>
<organism evidence="5 6">
    <name type="scientific">Gaetbulibacter jejuensis</name>
    <dbReference type="NCBI Taxonomy" id="584607"/>
    <lineage>
        <taxon>Bacteria</taxon>
        <taxon>Pseudomonadati</taxon>
        <taxon>Bacteroidota</taxon>
        <taxon>Flavobacteriia</taxon>
        <taxon>Flavobacteriales</taxon>
        <taxon>Flavobacteriaceae</taxon>
        <taxon>Gaetbulibacter</taxon>
    </lineage>
</organism>
<evidence type="ECO:0000259" key="4">
    <source>
        <dbReference type="PROSITE" id="PS01124"/>
    </source>
</evidence>
<dbReference type="Gene3D" id="1.10.10.60">
    <property type="entry name" value="Homeodomain-like"/>
    <property type="match status" value="1"/>
</dbReference>
<dbReference type="RefSeq" id="WP_343799581.1">
    <property type="nucleotide sequence ID" value="NZ_BAAAGF010000005.1"/>
</dbReference>
<dbReference type="Pfam" id="PF12833">
    <property type="entry name" value="HTH_18"/>
    <property type="match status" value="1"/>
</dbReference>